<keyword evidence="1" id="KW-1133">Transmembrane helix</keyword>
<protein>
    <submittedName>
        <fullName evidence="2">Uncharacterized protein</fullName>
    </submittedName>
</protein>
<dbReference type="EMBL" id="CAXLJM020000166">
    <property type="protein sequence ID" value="CAL8148060.1"/>
    <property type="molecule type" value="Genomic_DNA"/>
</dbReference>
<keyword evidence="1" id="KW-0472">Membrane</keyword>
<organism evidence="2 3">
    <name type="scientific">Orchesella dallaii</name>
    <dbReference type="NCBI Taxonomy" id="48710"/>
    <lineage>
        <taxon>Eukaryota</taxon>
        <taxon>Metazoa</taxon>
        <taxon>Ecdysozoa</taxon>
        <taxon>Arthropoda</taxon>
        <taxon>Hexapoda</taxon>
        <taxon>Collembola</taxon>
        <taxon>Entomobryomorpha</taxon>
        <taxon>Entomobryoidea</taxon>
        <taxon>Orchesellidae</taxon>
        <taxon>Orchesellinae</taxon>
        <taxon>Orchesella</taxon>
    </lineage>
</organism>
<accession>A0ABP1SAA1</accession>
<name>A0ABP1SAA1_9HEXA</name>
<evidence type="ECO:0000313" key="2">
    <source>
        <dbReference type="EMBL" id="CAL8148060.1"/>
    </source>
</evidence>
<gene>
    <name evidence="2" type="ORF">ODALV1_LOCUS31310</name>
</gene>
<keyword evidence="3" id="KW-1185">Reference proteome</keyword>
<proteinExistence type="predicted"/>
<evidence type="ECO:0000256" key="1">
    <source>
        <dbReference type="SAM" id="Phobius"/>
    </source>
</evidence>
<comment type="caution">
    <text evidence="2">The sequence shown here is derived from an EMBL/GenBank/DDBJ whole genome shotgun (WGS) entry which is preliminary data.</text>
</comment>
<reference evidence="2 3" key="1">
    <citation type="submission" date="2024-08" db="EMBL/GenBank/DDBJ databases">
        <authorList>
            <person name="Cucini C."/>
            <person name="Frati F."/>
        </authorList>
    </citation>
    <scope>NUCLEOTIDE SEQUENCE [LARGE SCALE GENOMIC DNA]</scope>
</reference>
<dbReference type="Proteomes" id="UP001642540">
    <property type="component" value="Unassembled WGS sequence"/>
</dbReference>
<feature type="transmembrane region" description="Helical" evidence="1">
    <location>
        <begin position="41"/>
        <end position="62"/>
    </location>
</feature>
<keyword evidence="1" id="KW-0812">Transmembrane</keyword>
<sequence length="107" mass="11635">MENSFLGGVPSADVESMQEMYEKERVFGGAIASQCKDIICIYVNACILSVLLAAGMITAIIGEFARRKEKELEVGAALTKTKHLSRKKKSKKVEVSVVVALAHHLKA</sequence>
<evidence type="ECO:0000313" key="3">
    <source>
        <dbReference type="Proteomes" id="UP001642540"/>
    </source>
</evidence>